<evidence type="ECO:0000313" key="2">
    <source>
        <dbReference type="Proteomes" id="UP000606974"/>
    </source>
</evidence>
<reference evidence="1" key="1">
    <citation type="submission" date="2020-02" db="EMBL/GenBank/DDBJ databases">
        <authorList>
            <person name="Palmer J.M."/>
        </authorList>
    </citation>
    <scope>NUCLEOTIDE SEQUENCE</scope>
    <source>
        <strain evidence="1">EPUS1.4</strain>
        <tissue evidence="1">Thallus</tissue>
    </source>
</reference>
<organism evidence="1 2">
    <name type="scientific">Endocarpon pusillum</name>
    <dbReference type="NCBI Taxonomy" id="364733"/>
    <lineage>
        <taxon>Eukaryota</taxon>
        <taxon>Fungi</taxon>
        <taxon>Dikarya</taxon>
        <taxon>Ascomycota</taxon>
        <taxon>Pezizomycotina</taxon>
        <taxon>Eurotiomycetes</taxon>
        <taxon>Chaetothyriomycetidae</taxon>
        <taxon>Verrucariales</taxon>
        <taxon>Verrucariaceae</taxon>
        <taxon>Endocarpon</taxon>
    </lineage>
</organism>
<dbReference type="Proteomes" id="UP000606974">
    <property type="component" value="Unassembled WGS sequence"/>
</dbReference>
<dbReference type="EMBL" id="JAACFV010000136">
    <property type="protein sequence ID" value="KAF7504486.1"/>
    <property type="molecule type" value="Genomic_DNA"/>
</dbReference>
<sequence length="296" mass="33255">MMDRLVSWGQIQVAGNNGGVEEFRPHLSLLRCPHYYLFSNTFLTATTNSPCPSTAVLDDYPRQKVPSRYLYSNVIDAWLLQFWSPLSHLLSSTPGMSPAYTSYLLGHVRSALGGKQSATRYAAFYLQSVQTISSMCLPICSPTISTNQSKSLSVVLPHADRGNKDPSFTRYSSLKYCRHLFMSQQHFRNVRSQRASHNVRLAVVWYEALLMFKPTIHAHTLGARNFQSFEVDLSQIVLETPTSRASSFVCTILDPAVLGRRHSEQSEIFAGLSQKVGFISTTEQTQQIAKIPRVEI</sequence>
<proteinExistence type="predicted"/>
<comment type="caution">
    <text evidence="1">The sequence shown here is derived from an EMBL/GenBank/DDBJ whole genome shotgun (WGS) entry which is preliminary data.</text>
</comment>
<dbReference type="AlphaFoldDB" id="A0A8H7AC95"/>
<keyword evidence="2" id="KW-1185">Reference proteome</keyword>
<name>A0A8H7AC95_9EURO</name>
<gene>
    <name evidence="1" type="ORF">GJ744_002166</name>
</gene>
<evidence type="ECO:0000313" key="1">
    <source>
        <dbReference type="EMBL" id="KAF7504486.1"/>
    </source>
</evidence>
<protein>
    <submittedName>
        <fullName evidence="1">Uncharacterized protein</fullName>
    </submittedName>
</protein>
<accession>A0A8H7AC95</accession>